<dbReference type="EMBL" id="JAKJXO020000001">
    <property type="protein sequence ID" value="KAL1612955.1"/>
    <property type="molecule type" value="Genomic_DNA"/>
</dbReference>
<organism evidence="2 3">
    <name type="scientific">Paraconiothyrium brasiliense</name>
    <dbReference type="NCBI Taxonomy" id="300254"/>
    <lineage>
        <taxon>Eukaryota</taxon>
        <taxon>Fungi</taxon>
        <taxon>Dikarya</taxon>
        <taxon>Ascomycota</taxon>
        <taxon>Pezizomycotina</taxon>
        <taxon>Dothideomycetes</taxon>
        <taxon>Pleosporomycetidae</taxon>
        <taxon>Pleosporales</taxon>
        <taxon>Massarineae</taxon>
        <taxon>Didymosphaeriaceae</taxon>
        <taxon>Paraconiothyrium</taxon>
    </lineage>
</organism>
<evidence type="ECO:0000313" key="2">
    <source>
        <dbReference type="EMBL" id="KAL1612955.1"/>
    </source>
</evidence>
<accession>A0ABR3S8D5</accession>
<evidence type="ECO:0000256" key="1">
    <source>
        <dbReference type="SAM" id="MobiDB-lite"/>
    </source>
</evidence>
<dbReference type="InterPro" id="IPR051616">
    <property type="entry name" value="Cul2-RING_E3_ligase_SR"/>
</dbReference>
<evidence type="ECO:0000313" key="3">
    <source>
        <dbReference type="Proteomes" id="UP001521785"/>
    </source>
</evidence>
<feature type="region of interest" description="Disordered" evidence="1">
    <location>
        <begin position="277"/>
        <end position="300"/>
    </location>
</feature>
<proteinExistence type="predicted"/>
<dbReference type="Proteomes" id="UP001521785">
    <property type="component" value="Unassembled WGS sequence"/>
</dbReference>
<keyword evidence="3" id="KW-1185">Reference proteome</keyword>
<protein>
    <recommendedName>
        <fullName evidence="4">Ankyrin repeat protein</fullName>
    </recommendedName>
</protein>
<feature type="region of interest" description="Disordered" evidence="1">
    <location>
        <begin position="192"/>
        <end position="213"/>
    </location>
</feature>
<dbReference type="PANTHER" id="PTHR46224:SF6">
    <property type="entry name" value="ANKYRIN REPEAT FAMILY PROTEIN"/>
    <property type="match status" value="1"/>
</dbReference>
<reference evidence="2 3" key="1">
    <citation type="submission" date="2024-02" db="EMBL/GenBank/DDBJ databases">
        <title>De novo assembly and annotation of 12 fungi associated with fruit tree decline syndrome in Ontario, Canada.</title>
        <authorList>
            <person name="Sulman M."/>
            <person name="Ellouze W."/>
            <person name="Ilyukhin E."/>
        </authorList>
    </citation>
    <scope>NUCLEOTIDE SEQUENCE [LARGE SCALE GENOMIC DNA]</scope>
    <source>
        <strain evidence="2 3">M42-189</strain>
    </source>
</reference>
<sequence>MSTNTAPEPTPKKQVEAAILADSVPQLKAAVEHAADLLDLEECTELMNDALKNVVREGRTALAEHLLYEGADITALDVLDVGQKPSIALFNLLKSYGYDFNKAGPPDPTAKGRTPIYKVTHDAELVQWLLDQGVSVDLGHEDYWYWARPPLLLQESASIGSVASFKAIKERGAKVGRRTLHAAVKEAAVLGCDPDDTSLDSRQDDKDGPTRGLVDLPEWFHKKNRVEMLRYLVDELHLDVNGLDSDDQSQPSAWGTPLRYAQRERETGAAVAKWLLKKGADPDAPPLLPTATPESPQNAD</sequence>
<gene>
    <name evidence="2" type="ORF">SLS60_001185</name>
</gene>
<comment type="caution">
    <text evidence="2">The sequence shown here is derived from an EMBL/GenBank/DDBJ whole genome shotgun (WGS) entry which is preliminary data.</text>
</comment>
<evidence type="ECO:0008006" key="4">
    <source>
        <dbReference type="Google" id="ProtNLM"/>
    </source>
</evidence>
<name>A0ABR3S8D5_9PLEO</name>
<dbReference type="PANTHER" id="PTHR46224">
    <property type="entry name" value="ANKYRIN REPEAT FAMILY PROTEIN"/>
    <property type="match status" value="1"/>
</dbReference>
<dbReference type="SUPFAM" id="SSF48403">
    <property type="entry name" value="Ankyrin repeat"/>
    <property type="match status" value="1"/>
</dbReference>
<dbReference type="Gene3D" id="1.25.40.20">
    <property type="entry name" value="Ankyrin repeat-containing domain"/>
    <property type="match status" value="1"/>
</dbReference>
<dbReference type="InterPro" id="IPR036770">
    <property type="entry name" value="Ankyrin_rpt-contain_sf"/>
</dbReference>
<feature type="compositionally biased region" description="Basic and acidic residues" evidence="1">
    <location>
        <begin position="199"/>
        <end position="209"/>
    </location>
</feature>